<evidence type="ECO:0000256" key="13">
    <source>
        <dbReference type="ARBA" id="ARBA00030948"/>
    </source>
</evidence>
<dbReference type="AlphaFoldDB" id="A0A2P1PQ90"/>
<name>A0A2P1PQ90_9GAMM</name>
<evidence type="ECO:0000256" key="5">
    <source>
        <dbReference type="ARBA" id="ARBA00022475"/>
    </source>
</evidence>
<protein>
    <recommendedName>
        <fullName evidence="4 16">Lipase chaperone</fullName>
    </recommendedName>
    <alternativeName>
        <fullName evidence="16">Lipase activator protein</fullName>
    </alternativeName>
    <alternativeName>
        <fullName evidence="15 16">Lipase foldase</fullName>
    </alternativeName>
    <alternativeName>
        <fullName evidence="13 16">Lipase helper protein</fullName>
    </alternativeName>
    <alternativeName>
        <fullName evidence="14 16">Lipase modulator</fullName>
    </alternativeName>
</protein>
<evidence type="ECO:0000256" key="1">
    <source>
        <dbReference type="ARBA" id="ARBA00003280"/>
    </source>
</evidence>
<evidence type="ECO:0000256" key="10">
    <source>
        <dbReference type="ARBA" id="ARBA00023098"/>
    </source>
</evidence>
<dbReference type="Proteomes" id="UP000241074">
    <property type="component" value="Chromosome"/>
</dbReference>
<evidence type="ECO:0000256" key="17">
    <source>
        <dbReference type="SAM" id="MobiDB-lite"/>
    </source>
</evidence>
<keyword evidence="10 16" id="KW-0443">Lipid metabolism</keyword>
<evidence type="ECO:0000256" key="15">
    <source>
        <dbReference type="ARBA" id="ARBA00033028"/>
    </source>
</evidence>
<evidence type="ECO:0000256" key="2">
    <source>
        <dbReference type="ARBA" id="ARBA00004383"/>
    </source>
</evidence>
<comment type="similarity">
    <text evidence="3 16">Belongs to the lipase chaperone family.</text>
</comment>
<feature type="compositionally biased region" description="Low complexity" evidence="17">
    <location>
        <begin position="79"/>
        <end position="92"/>
    </location>
</feature>
<organism evidence="18 19">
    <name type="scientific">Ahniella affigens</name>
    <dbReference type="NCBI Taxonomy" id="2021234"/>
    <lineage>
        <taxon>Bacteria</taxon>
        <taxon>Pseudomonadati</taxon>
        <taxon>Pseudomonadota</taxon>
        <taxon>Gammaproteobacteria</taxon>
        <taxon>Lysobacterales</taxon>
        <taxon>Rhodanobacteraceae</taxon>
        <taxon>Ahniella</taxon>
    </lineage>
</organism>
<evidence type="ECO:0000256" key="11">
    <source>
        <dbReference type="ARBA" id="ARBA00023136"/>
    </source>
</evidence>
<evidence type="ECO:0000256" key="7">
    <source>
        <dbReference type="ARBA" id="ARBA00022692"/>
    </source>
</evidence>
<keyword evidence="8 16" id="KW-0442">Lipid degradation</keyword>
<evidence type="ECO:0000256" key="9">
    <source>
        <dbReference type="ARBA" id="ARBA00022989"/>
    </source>
</evidence>
<dbReference type="SUPFAM" id="SSF158855">
    <property type="entry name" value="Lipase chaperone-like"/>
    <property type="match status" value="1"/>
</dbReference>
<evidence type="ECO:0000256" key="12">
    <source>
        <dbReference type="ARBA" id="ARBA00023186"/>
    </source>
</evidence>
<evidence type="ECO:0000313" key="19">
    <source>
        <dbReference type="Proteomes" id="UP000241074"/>
    </source>
</evidence>
<reference evidence="18 19" key="1">
    <citation type="submission" date="2018-03" db="EMBL/GenBank/DDBJ databases">
        <title>Ahniella affigens gen. nov., sp. nov., a gammaproteobacterium isolated from sandy soil near a stream.</title>
        <authorList>
            <person name="Ko Y."/>
            <person name="Kim J.-H."/>
        </authorList>
    </citation>
    <scope>NUCLEOTIDE SEQUENCE [LARGE SCALE GENOMIC DNA]</scope>
    <source>
        <strain evidence="18 19">D13</strain>
    </source>
</reference>
<evidence type="ECO:0000313" key="18">
    <source>
        <dbReference type="EMBL" id="AVP96988.1"/>
    </source>
</evidence>
<evidence type="ECO:0000256" key="8">
    <source>
        <dbReference type="ARBA" id="ARBA00022963"/>
    </source>
</evidence>
<dbReference type="InterPro" id="IPR004961">
    <property type="entry name" value="Lipase_chaperone"/>
</dbReference>
<dbReference type="OrthoDB" id="7025807at2"/>
<keyword evidence="7 16" id="KW-0812">Transmembrane</keyword>
<dbReference type="Pfam" id="PF03280">
    <property type="entry name" value="Lipase_chap"/>
    <property type="match status" value="1"/>
</dbReference>
<dbReference type="EMBL" id="CP027860">
    <property type="protein sequence ID" value="AVP96988.1"/>
    <property type="molecule type" value="Genomic_DNA"/>
</dbReference>
<sequence length="365" mass="39485">MPDSELNHAASQKAPARLRPGRILLYAILMFVAMVIASIVWRLIHGAADVMLPPAPSAVAVPAPTDETTATSTSPDLQTAPAASTLAATSTPGVTAADLAPPSLRGSEVDGSLTIANGRVLPNLELRRLFDYFLTGLGEMDVPAIRNWLQAYVRERYGDAAVAETLSLFDRYVELGLASASAELNALDQRQRLAALKALRTKLLGSEMAAAFFAEEEQYLGYTLDRLDILNNAALSESERDQALQALEAQLPPTVRESIHQATLGVVAEEQTRELDARGADAATRHAEREALVGRDAADRLATLDQQRALWDQRVAAYKAEHARIMSLTGLSADTRQQQLAAWLAQQFTPEERTRIEALQAIGAL</sequence>
<dbReference type="GO" id="GO:0016042">
    <property type="term" value="P:lipid catabolic process"/>
    <property type="evidence" value="ECO:0007669"/>
    <property type="project" value="UniProtKB-UniRule"/>
</dbReference>
<dbReference type="GO" id="GO:0005886">
    <property type="term" value="C:plasma membrane"/>
    <property type="evidence" value="ECO:0007669"/>
    <property type="project" value="UniProtKB-SubCell"/>
</dbReference>
<evidence type="ECO:0000256" key="14">
    <source>
        <dbReference type="ARBA" id="ARBA00031542"/>
    </source>
</evidence>
<dbReference type="KEGG" id="xba:C7S18_07155"/>
<accession>A0A2P1PQ90</accession>
<feature type="transmembrane region" description="Helical" evidence="16">
    <location>
        <begin position="23"/>
        <end position="44"/>
    </location>
</feature>
<keyword evidence="6 16" id="KW-0997">Cell inner membrane</keyword>
<dbReference type="GO" id="GO:0051082">
    <property type="term" value="F:unfolded protein binding"/>
    <property type="evidence" value="ECO:0007669"/>
    <property type="project" value="UniProtKB-UniRule"/>
</dbReference>
<evidence type="ECO:0000256" key="6">
    <source>
        <dbReference type="ARBA" id="ARBA00022519"/>
    </source>
</evidence>
<evidence type="ECO:0000256" key="16">
    <source>
        <dbReference type="HAMAP-Rule" id="MF_00790"/>
    </source>
</evidence>
<feature type="region of interest" description="Disordered" evidence="17">
    <location>
        <begin position="62"/>
        <end position="106"/>
    </location>
</feature>
<comment type="function">
    <text evidence="1 16">May be involved in the folding of the extracellular lipase during its passage through the periplasm.</text>
</comment>
<evidence type="ECO:0000256" key="3">
    <source>
        <dbReference type="ARBA" id="ARBA00010358"/>
    </source>
</evidence>
<feature type="compositionally biased region" description="Polar residues" evidence="17">
    <location>
        <begin position="66"/>
        <end position="77"/>
    </location>
</feature>
<dbReference type="HAMAP" id="MF_00790">
    <property type="entry name" value="Lipase_chap"/>
    <property type="match status" value="1"/>
</dbReference>
<keyword evidence="12 16" id="KW-0143">Chaperone</keyword>
<dbReference type="GO" id="GO:0006457">
    <property type="term" value="P:protein folding"/>
    <property type="evidence" value="ECO:0007669"/>
    <property type="project" value="UniProtKB-UniRule"/>
</dbReference>
<keyword evidence="11 16" id="KW-0472">Membrane</keyword>
<keyword evidence="19" id="KW-1185">Reference proteome</keyword>
<keyword evidence="5 16" id="KW-1003">Cell membrane</keyword>
<proteinExistence type="inferred from homology"/>
<gene>
    <name evidence="16" type="primary">lifO</name>
    <name evidence="18" type="ORF">C7S18_07155</name>
</gene>
<comment type="subcellular location">
    <subcellularLocation>
        <location evidence="2">Cell inner membrane</location>
        <topology evidence="2">Single-pass membrane protein</topology>
        <orientation evidence="2">Periplasmic side</orientation>
    </subcellularLocation>
</comment>
<evidence type="ECO:0000256" key="4">
    <source>
        <dbReference type="ARBA" id="ARBA00019692"/>
    </source>
</evidence>
<reference evidence="18 19" key="2">
    <citation type="submission" date="2018-03" db="EMBL/GenBank/DDBJ databases">
        <authorList>
            <person name="Keele B.F."/>
        </authorList>
    </citation>
    <scope>NUCLEOTIDE SEQUENCE [LARGE SCALE GENOMIC DNA]</scope>
    <source>
        <strain evidence="18 19">D13</strain>
    </source>
</reference>
<keyword evidence="9 16" id="KW-1133">Transmembrane helix</keyword>